<evidence type="ECO:0000313" key="1">
    <source>
        <dbReference type="EMBL" id="SEP84271.1"/>
    </source>
</evidence>
<reference evidence="1 2" key="1">
    <citation type="submission" date="2016-10" db="EMBL/GenBank/DDBJ databases">
        <authorList>
            <person name="de Groot N.N."/>
        </authorList>
    </citation>
    <scope>NUCLEOTIDE SEQUENCE [LARGE SCALE GENOMIC DNA]</scope>
    <source>
        <strain evidence="1 2">CGMCC 4.3519</strain>
    </source>
</reference>
<gene>
    <name evidence="1" type="ORF">SAMN05216481_102200</name>
</gene>
<accession>A0A1H9B6E1</accession>
<dbReference type="EMBL" id="FOET01000002">
    <property type="protein sequence ID" value="SEP84271.1"/>
    <property type="molecule type" value="Genomic_DNA"/>
</dbReference>
<dbReference type="Proteomes" id="UP000199055">
    <property type="component" value="Unassembled WGS sequence"/>
</dbReference>
<organism evidence="1 2">
    <name type="scientific">Streptomyces radiopugnans</name>
    <dbReference type="NCBI Taxonomy" id="403935"/>
    <lineage>
        <taxon>Bacteria</taxon>
        <taxon>Bacillati</taxon>
        <taxon>Actinomycetota</taxon>
        <taxon>Actinomycetes</taxon>
        <taxon>Kitasatosporales</taxon>
        <taxon>Streptomycetaceae</taxon>
        <taxon>Streptomyces</taxon>
    </lineage>
</organism>
<dbReference type="AlphaFoldDB" id="A0A1H9B6E1"/>
<proteinExistence type="predicted"/>
<protein>
    <submittedName>
        <fullName evidence="1">Uncharacterized protein</fullName>
    </submittedName>
</protein>
<keyword evidence="2" id="KW-1185">Reference proteome</keyword>
<sequence>MSQYLMWSRLWYIATSTRLCPYGKPTPYAYAPPPPGSVPEAGGRR</sequence>
<evidence type="ECO:0000313" key="2">
    <source>
        <dbReference type="Proteomes" id="UP000199055"/>
    </source>
</evidence>
<name>A0A1H9B6E1_9ACTN</name>